<dbReference type="NCBIfam" id="NF007739">
    <property type="entry name" value="PRK10419.1"/>
    <property type="match status" value="2"/>
</dbReference>
<accession>A0A4R6J7J3</accession>
<evidence type="ECO:0000256" key="1">
    <source>
        <dbReference type="ARBA" id="ARBA00005417"/>
    </source>
</evidence>
<proteinExistence type="inferred from homology"/>
<keyword evidence="4 7" id="KW-0067">ATP-binding</keyword>
<dbReference type="GO" id="GO:0055085">
    <property type="term" value="P:transmembrane transport"/>
    <property type="evidence" value="ECO:0007669"/>
    <property type="project" value="UniProtKB-ARBA"/>
</dbReference>
<dbReference type="InterPro" id="IPR013563">
    <property type="entry name" value="Oligopep_ABC_C"/>
</dbReference>
<evidence type="ECO:0000259" key="6">
    <source>
        <dbReference type="PROSITE" id="PS50893"/>
    </source>
</evidence>
<name>A0A4R6J7J3_9ACTN</name>
<dbReference type="Gene3D" id="3.40.50.300">
    <property type="entry name" value="P-loop containing nucleotide triphosphate hydrolases"/>
    <property type="match status" value="2"/>
</dbReference>
<dbReference type="GO" id="GO:0016887">
    <property type="term" value="F:ATP hydrolysis activity"/>
    <property type="evidence" value="ECO:0007669"/>
    <property type="project" value="InterPro"/>
</dbReference>
<dbReference type="InterPro" id="IPR003593">
    <property type="entry name" value="AAA+_ATPase"/>
</dbReference>
<dbReference type="Proteomes" id="UP000294901">
    <property type="component" value="Unassembled WGS sequence"/>
</dbReference>
<evidence type="ECO:0000313" key="8">
    <source>
        <dbReference type="Proteomes" id="UP000294901"/>
    </source>
</evidence>
<dbReference type="PANTHER" id="PTHR43776:SF7">
    <property type="entry name" value="D,D-DIPEPTIDE TRANSPORT ATP-BINDING PROTEIN DDPF-RELATED"/>
    <property type="match status" value="1"/>
</dbReference>
<reference evidence="7 8" key="1">
    <citation type="submission" date="2019-03" db="EMBL/GenBank/DDBJ databases">
        <title>Sequencing the genomes of 1000 actinobacteria strains.</title>
        <authorList>
            <person name="Klenk H.-P."/>
        </authorList>
    </citation>
    <scope>NUCLEOTIDE SEQUENCE [LARGE SCALE GENOMIC DNA]</scope>
    <source>
        <strain evidence="7 8">DSM 43805</strain>
    </source>
</reference>
<dbReference type="Pfam" id="PF00005">
    <property type="entry name" value="ABC_tran"/>
    <property type="match status" value="2"/>
</dbReference>
<evidence type="ECO:0000256" key="3">
    <source>
        <dbReference type="ARBA" id="ARBA00022741"/>
    </source>
</evidence>
<keyword evidence="2" id="KW-0813">Transport</keyword>
<dbReference type="PROSITE" id="PS00211">
    <property type="entry name" value="ABC_TRANSPORTER_1"/>
    <property type="match status" value="1"/>
</dbReference>
<dbReference type="InterPro" id="IPR017871">
    <property type="entry name" value="ABC_transporter-like_CS"/>
</dbReference>
<sequence length="746" mass="77535">MTESRTHTRDPHAPLQRPSWSSAASPSASSPSRAPAESAPPTDESSASLPESPTSAGEAPLPLAGASAPSASPRGGLLVSVRDLHVTFPHRRGDVHAVRGIDLDIHRGECVAIVGESGSGKSVTARTLVGLAGPNARISSTRFKVDGRSGPFEWRTLRGGFAGLVLQDALVSLDPLRTVGAEISEVLRVHNIGKRHDRAQRVRSLLEAVHVPEPGRRARQHPHQLSGGLRQRALIASALAAGPPLLIADEPTTALDVTVQAQILDLLAERHTAGETLLLISHDLAVVSRLADRVLVMKNGRVVESGDTRTLLTAPSHPYTQQLLTAVPSAASRGRRLSHPSSTATPPPPPPSTATPPPPSTATPSVSRSSTASPHPSRSTPSLSTAASGLSSSSTTSPPLSRPAPPLSTAADGVSSLSTAADGVSSLSTAADGVSSLSTAADGVSSLSTAADGVSSLSTAADGVSSLSTAADGVSSLSTAADGVSPPSTAAPGVSRLSTGEVGVVVEAVGLRKRYSSHTVVDGVDLTVRRGEIVGLVGESGSGKTTVAQLLFGLTAPTSGSVAFEGAPWTGLSERRRRPWRRRLQLVSQDPLSAFDPRWTVERIVREALPKPEPVLPLLERVGLSADVLERYPRQLSGGQRQRVAIARALAPRPSLIICDEPVSALDVSVQAQVLDLLAEIRDTDGTALLFISHDLGVVHHLADRVLVMRDGAVVEQGPVDDVFHHPQHEYTRALIAAVPTLEVSR</sequence>
<feature type="compositionally biased region" description="Low complexity" evidence="5">
    <location>
        <begin position="55"/>
        <end position="72"/>
    </location>
</feature>
<protein>
    <submittedName>
        <fullName evidence="7">Peptide/nickel transport system ATP-binding protein</fullName>
    </submittedName>
</protein>
<dbReference type="GO" id="GO:0005524">
    <property type="term" value="F:ATP binding"/>
    <property type="evidence" value="ECO:0007669"/>
    <property type="project" value="UniProtKB-KW"/>
</dbReference>
<comment type="similarity">
    <text evidence="1">Belongs to the ABC transporter superfamily.</text>
</comment>
<dbReference type="InterPro" id="IPR027417">
    <property type="entry name" value="P-loop_NTPase"/>
</dbReference>
<dbReference type="CDD" id="cd03257">
    <property type="entry name" value="ABC_NikE_OppD_transporters"/>
    <property type="match status" value="2"/>
</dbReference>
<dbReference type="InterPro" id="IPR050319">
    <property type="entry name" value="ABC_transp_ATP-bind"/>
</dbReference>
<dbReference type="AlphaFoldDB" id="A0A4R6J7J3"/>
<feature type="compositionally biased region" description="Pro residues" evidence="5">
    <location>
        <begin position="345"/>
        <end position="361"/>
    </location>
</feature>
<evidence type="ECO:0000256" key="5">
    <source>
        <dbReference type="SAM" id="MobiDB-lite"/>
    </source>
</evidence>
<feature type="compositionally biased region" description="Basic and acidic residues" evidence="5">
    <location>
        <begin position="1"/>
        <end position="12"/>
    </location>
</feature>
<feature type="compositionally biased region" description="Polar residues" evidence="5">
    <location>
        <begin position="43"/>
        <end position="54"/>
    </location>
</feature>
<keyword evidence="3" id="KW-0547">Nucleotide-binding</keyword>
<organism evidence="7 8">
    <name type="scientific">Paractinoplanes brasiliensis</name>
    <dbReference type="NCBI Taxonomy" id="52695"/>
    <lineage>
        <taxon>Bacteria</taxon>
        <taxon>Bacillati</taxon>
        <taxon>Actinomycetota</taxon>
        <taxon>Actinomycetes</taxon>
        <taxon>Micromonosporales</taxon>
        <taxon>Micromonosporaceae</taxon>
        <taxon>Paractinoplanes</taxon>
    </lineage>
</organism>
<dbReference type="Pfam" id="PF08352">
    <property type="entry name" value="oligo_HPY"/>
    <property type="match status" value="2"/>
</dbReference>
<keyword evidence="8" id="KW-1185">Reference proteome</keyword>
<evidence type="ECO:0000256" key="2">
    <source>
        <dbReference type="ARBA" id="ARBA00022448"/>
    </source>
</evidence>
<comment type="caution">
    <text evidence="7">The sequence shown here is derived from an EMBL/GenBank/DDBJ whole genome shotgun (WGS) entry which is preliminary data.</text>
</comment>
<dbReference type="PROSITE" id="PS50893">
    <property type="entry name" value="ABC_TRANSPORTER_2"/>
    <property type="match status" value="2"/>
</dbReference>
<evidence type="ECO:0000256" key="4">
    <source>
        <dbReference type="ARBA" id="ARBA00022840"/>
    </source>
</evidence>
<feature type="region of interest" description="Disordered" evidence="5">
    <location>
        <begin position="1"/>
        <end position="72"/>
    </location>
</feature>
<dbReference type="InterPro" id="IPR003439">
    <property type="entry name" value="ABC_transporter-like_ATP-bd"/>
</dbReference>
<dbReference type="SMART" id="SM00382">
    <property type="entry name" value="AAA"/>
    <property type="match status" value="2"/>
</dbReference>
<dbReference type="EMBL" id="SNWR01000002">
    <property type="protein sequence ID" value="TDO31422.1"/>
    <property type="molecule type" value="Genomic_DNA"/>
</dbReference>
<dbReference type="PANTHER" id="PTHR43776">
    <property type="entry name" value="TRANSPORT ATP-BINDING PROTEIN"/>
    <property type="match status" value="1"/>
</dbReference>
<feature type="compositionally biased region" description="Low complexity" evidence="5">
    <location>
        <begin position="18"/>
        <end position="41"/>
    </location>
</feature>
<feature type="compositionally biased region" description="Low complexity" evidence="5">
    <location>
        <begin position="362"/>
        <end position="399"/>
    </location>
</feature>
<feature type="domain" description="ABC transporter" evidence="6">
    <location>
        <begin position="81"/>
        <end position="324"/>
    </location>
</feature>
<dbReference type="GO" id="GO:0015833">
    <property type="term" value="P:peptide transport"/>
    <property type="evidence" value="ECO:0007669"/>
    <property type="project" value="InterPro"/>
</dbReference>
<dbReference type="SUPFAM" id="SSF52540">
    <property type="entry name" value="P-loop containing nucleoside triphosphate hydrolases"/>
    <property type="match status" value="2"/>
</dbReference>
<evidence type="ECO:0000313" key="7">
    <source>
        <dbReference type="EMBL" id="TDO31422.1"/>
    </source>
</evidence>
<feature type="region of interest" description="Disordered" evidence="5">
    <location>
        <begin position="328"/>
        <end position="413"/>
    </location>
</feature>
<gene>
    <name evidence="7" type="ORF">C8E87_6846</name>
</gene>
<dbReference type="NCBIfam" id="NF008453">
    <property type="entry name" value="PRK11308.1"/>
    <property type="match status" value="2"/>
</dbReference>
<feature type="domain" description="ABC transporter" evidence="6">
    <location>
        <begin position="506"/>
        <end position="736"/>
    </location>
</feature>